<dbReference type="PANTHER" id="PTHR37308">
    <property type="entry name" value="INTEGRAL MEMBRANE PROTEIN"/>
    <property type="match status" value="1"/>
</dbReference>
<feature type="transmembrane region" description="Helical" evidence="1">
    <location>
        <begin position="156"/>
        <end position="186"/>
    </location>
</feature>
<protein>
    <submittedName>
        <fullName evidence="2">DUF368 domain-containing protein</fullName>
    </submittedName>
</protein>
<feature type="transmembrane region" description="Helical" evidence="1">
    <location>
        <begin position="295"/>
        <end position="312"/>
    </location>
</feature>
<keyword evidence="1" id="KW-0812">Transmembrane</keyword>
<evidence type="ECO:0000256" key="1">
    <source>
        <dbReference type="SAM" id="Phobius"/>
    </source>
</evidence>
<feature type="transmembrane region" description="Helical" evidence="1">
    <location>
        <begin position="211"/>
        <end position="230"/>
    </location>
</feature>
<dbReference type="AlphaFoldDB" id="A0A6M0CGG8"/>
<dbReference type="InterPro" id="IPR007163">
    <property type="entry name" value="VCA0040-like"/>
</dbReference>
<dbReference type="Pfam" id="PF04018">
    <property type="entry name" value="VCA0040-like"/>
    <property type="match status" value="1"/>
</dbReference>
<feature type="transmembrane region" description="Helical" evidence="1">
    <location>
        <begin position="69"/>
        <end position="89"/>
    </location>
</feature>
<evidence type="ECO:0000313" key="2">
    <source>
        <dbReference type="EMBL" id="NER16003.1"/>
    </source>
</evidence>
<name>A0A6M0CGG8_9FLAO</name>
<dbReference type="EMBL" id="JAABOQ010000001">
    <property type="protein sequence ID" value="NER16003.1"/>
    <property type="molecule type" value="Genomic_DNA"/>
</dbReference>
<reference evidence="2 3" key="1">
    <citation type="submission" date="2020-01" db="EMBL/GenBank/DDBJ databases">
        <title>Spongiivirga citrea KCTC 32990T.</title>
        <authorList>
            <person name="Wang G."/>
        </authorList>
    </citation>
    <scope>NUCLEOTIDE SEQUENCE [LARGE SCALE GENOMIC DNA]</scope>
    <source>
        <strain evidence="2 3">KCTC 32990</strain>
    </source>
</reference>
<gene>
    <name evidence="2" type="ORF">GWK10_02215</name>
</gene>
<dbReference type="Proteomes" id="UP000474296">
    <property type="component" value="Unassembled WGS sequence"/>
</dbReference>
<keyword evidence="1" id="KW-1133">Transmembrane helix</keyword>
<organism evidence="2 3">
    <name type="scientific">Spongiivirga citrea</name>
    <dbReference type="NCBI Taxonomy" id="1481457"/>
    <lineage>
        <taxon>Bacteria</taxon>
        <taxon>Pseudomonadati</taxon>
        <taxon>Bacteroidota</taxon>
        <taxon>Flavobacteriia</taxon>
        <taxon>Flavobacteriales</taxon>
        <taxon>Flavobacteriaceae</taxon>
        <taxon>Spongiivirga</taxon>
    </lineage>
</organism>
<feature type="transmembrane region" description="Helical" evidence="1">
    <location>
        <begin position="125"/>
        <end position="144"/>
    </location>
</feature>
<comment type="caution">
    <text evidence="2">The sequence shown here is derived from an EMBL/GenBank/DDBJ whole genome shotgun (WGS) entry which is preliminary data.</text>
</comment>
<feature type="transmembrane region" description="Helical" evidence="1">
    <location>
        <begin position="101"/>
        <end position="119"/>
    </location>
</feature>
<feature type="transmembrane region" description="Helical" evidence="1">
    <location>
        <begin position="242"/>
        <end position="260"/>
    </location>
</feature>
<keyword evidence="1" id="KW-0472">Membrane</keyword>
<dbReference type="RefSeq" id="WP_164029263.1">
    <property type="nucleotide sequence ID" value="NZ_JAABOQ010000001.1"/>
</dbReference>
<proteinExistence type="predicted"/>
<keyword evidence="3" id="KW-1185">Reference proteome</keyword>
<evidence type="ECO:0000313" key="3">
    <source>
        <dbReference type="Proteomes" id="UP000474296"/>
    </source>
</evidence>
<sequence length="321" mass="34829">MPRSVSDYFIITLKGLAMGAADVVPGVSGGTIAFISGIYEELLSSINGIDLAKLKGLRKNGLKATWQAINGNFLLALFTGIAISIFSLAKGLKWLLVNKPILLWSFFFGLIVASAIYVGKQILKWDVKVILACIVGLVLSYFITISEPLGDSENNFYLFFCGAIAVIAMILPGISGSFILILLGAYEVALGTINNLREGLFEGDMDKFGSAFIRFLVLALGGIIGLKLFSKALTWMFEKQKDLTLAILTGFMIGSLNKIWPWKETLSTRINSHGETVPLLQKSISPQAFDGDPKILFAVGLMVVGFLTIFILEKIANQSAN</sequence>
<dbReference type="PANTHER" id="PTHR37308:SF1">
    <property type="entry name" value="POLYPRENYL-PHOSPHATE TRANSPORTER"/>
    <property type="match status" value="1"/>
</dbReference>
<accession>A0A6M0CGG8</accession>